<dbReference type="SUPFAM" id="SSF54690">
    <property type="entry name" value="Molybdopterin synthase subunit MoaE"/>
    <property type="match status" value="1"/>
</dbReference>
<dbReference type="InterPro" id="IPR003448">
    <property type="entry name" value="Mopterin_biosynth_MoaE"/>
</dbReference>
<dbReference type="CDD" id="cd00756">
    <property type="entry name" value="MoaE"/>
    <property type="match status" value="1"/>
</dbReference>
<dbReference type="InterPro" id="IPR010625">
    <property type="entry name" value="CHCH"/>
</dbReference>
<dbReference type="Proteomes" id="UP001150569">
    <property type="component" value="Unassembled WGS sequence"/>
</dbReference>
<accession>A0A9W8A940</accession>
<dbReference type="GO" id="GO:0030366">
    <property type="term" value="F:molybdopterin synthase activity"/>
    <property type="evidence" value="ECO:0007669"/>
    <property type="project" value="UniProtKB-EC"/>
</dbReference>
<protein>
    <submittedName>
        <fullName evidence="4">Molybdopterin synthase sulfur carrier subunit</fullName>
        <ecNumber evidence="4">2.8.1.12</ecNumber>
    </submittedName>
</protein>
<keyword evidence="5" id="KW-1185">Reference proteome</keyword>
<evidence type="ECO:0000256" key="2">
    <source>
        <dbReference type="SAM" id="MobiDB-lite"/>
    </source>
</evidence>
<name>A0A9W8A940_9FUNG</name>
<evidence type="ECO:0000313" key="5">
    <source>
        <dbReference type="Proteomes" id="UP001150569"/>
    </source>
</evidence>
<dbReference type="OrthoDB" id="5531344at2759"/>
<evidence type="ECO:0000259" key="3">
    <source>
        <dbReference type="Pfam" id="PF06747"/>
    </source>
</evidence>
<feature type="region of interest" description="Disordered" evidence="2">
    <location>
        <begin position="1"/>
        <end position="23"/>
    </location>
</feature>
<dbReference type="Pfam" id="PF02391">
    <property type="entry name" value="MoaE"/>
    <property type="match status" value="1"/>
</dbReference>
<organism evidence="4 5">
    <name type="scientific">Tieghemiomyces parasiticus</name>
    <dbReference type="NCBI Taxonomy" id="78921"/>
    <lineage>
        <taxon>Eukaryota</taxon>
        <taxon>Fungi</taxon>
        <taxon>Fungi incertae sedis</taxon>
        <taxon>Zoopagomycota</taxon>
        <taxon>Kickxellomycotina</taxon>
        <taxon>Dimargaritomycetes</taxon>
        <taxon>Dimargaritales</taxon>
        <taxon>Dimargaritaceae</taxon>
        <taxon>Tieghemiomyces</taxon>
    </lineage>
</organism>
<dbReference type="Gene3D" id="3.90.1170.40">
    <property type="entry name" value="Molybdopterin biosynthesis MoaE subunit"/>
    <property type="match status" value="1"/>
</dbReference>
<proteinExistence type="predicted"/>
<reference evidence="4" key="1">
    <citation type="submission" date="2022-07" db="EMBL/GenBank/DDBJ databases">
        <title>Phylogenomic reconstructions and comparative analyses of Kickxellomycotina fungi.</title>
        <authorList>
            <person name="Reynolds N.K."/>
            <person name="Stajich J.E."/>
            <person name="Barry K."/>
            <person name="Grigoriev I.V."/>
            <person name="Crous P."/>
            <person name="Smith M.E."/>
        </authorList>
    </citation>
    <scope>NUCLEOTIDE SEQUENCE</scope>
    <source>
        <strain evidence="4">RSA 861</strain>
    </source>
</reference>
<dbReference type="EMBL" id="JANBPT010000328">
    <property type="protein sequence ID" value="KAJ1923522.1"/>
    <property type="molecule type" value="Genomic_DNA"/>
</dbReference>
<gene>
    <name evidence="4" type="primary">Mocs2_2</name>
    <name evidence="4" type="ORF">IWQ60_005822</name>
</gene>
<comment type="caution">
    <text evidence="4">The sequence shown here is derived from an EMBL/GenBank/DDBJ whole genome shotgun (WGS) entry which is preliminary data.</text>
</comment>
<sequence length="250" mass="27933">MSFGRPPNVETKAGSPPDRGSFPLDHEGECRHFMSEYLSCLKLNKGVGEPCRHLSKRYLKCRMEKGLMSPEEWEYLGFEEDDHTSLASHATDMASHPNSEAIHEWTDGADYILITPDALDFAALINRARDHRSGAVSSFIGTTRDTFEDKTVATLQYEAYGPMATKKIGEIIREARDRWALHHISVGHKVGGCPVGDISVVIAVSSAHRHESLAAVQYVIDRLKERVPIWKKETFVDGTGQWKANAQPTE</sequence>
<dbReference type="PANTHER" id="PTHR23404">
    <property type="entry name" value="MOLYBDOPTERIN SYNTHASE RELATED"/>
    <property type="match status" value="1"/>
</dbReference>
<keyword evidence="4" id="KW-0808">Transferase</keyword>
<evidence type="ECO:0000256" key="1">
    <source>
        <dbReference type="ARBA" id="ARBA00023157"/>
    </source>
</evidence>
<dbReference type="EC" id="2.8.1.12" evidence="4"/>
<keyword evidence="1" id="KW-1015">Disulfide bond</keyword>
<dbReference type="Pfam" id="PF06747">
    <property type="entry name" value="CHCH"/>
    <property type="match status" value="1"/>
</dbReference>
<dbReference type="GO" id="GO:0006777">
    <property type="term" value="P:Mo-molybdopterin cofactor biosynthetic process"/>
    <property type="evidence" value="ECO:0007669"/>
    <property type="project" value="InterPro"/>
</dbReference>
<dbReference type="InterPro" id="IPR036563">
    <property type="entry name" value="MoaE_sf"/>
</dbReference>
<dbReference type="AlphaFoldDB" id="A0A9W8A940"/>
<feature type="domain" description="CHCH" evidence="3">
    <location>
        <begin position="30"/>
        <end position="64"/>
    </location>
</feature>
<evidence type="ECO:0000313" key="4">
    <source>
        <dbReference type="EMBL" id="KAJ1923522.1"/>
    </source>
</evidence>
<dbReference type="PROSITE" id="PS51808">
    <property type="entry name" value="CHCH"/>
    <property type="match status" value="1"/>
</dbReference>